<evidence type="ECO:0000313" key="1">
    <source>
        <dbReference type="EMBL" id="TFK73804.1"/>
    </source>
</evidence>
<protein>
    <submittedName>
        <fullName evidence="1">Uncharacterized protein</fullName>
    </submittedName>
</protein>
<evidence type="ECO:0000313" key="2">
    <source>
        <dbReference type="Proteomes" id="UP000308600"/>
    </source>
</evidence>
<proteinExistence type="predicted"/>
<reference evidence="1 2" key="1">
    <citation type="journal article" date="2019" name="Nat. Ecol. Evol.">
        <title>Megaphylogeny resolves global patterns of mushroom evolution.</title>
        <authorList>
            <person name="Varga T."/>
            <person name="Krizsan K."/>
            <person name="Foldi C."/>
            <person name="Dima B."/>
            <person name="Sanchez-Garcia M."/>
            <person name="Sanchez-Ramirez S."/>
            <person name="Szollosi G.J."/>
            <person name="Szarkandi J.G."/>
            <person name="Papp V."/>
            <person name="Albert L."/>
            <person name="Andreopoulos W."/>
            <person name="Angelini C."/>
            <person name="Antonin V."/>
            <person name="Barry K.W."/>
            <person name="Bougher N.L."/>
            <person name="Buchanan P."/>
            <person name="Buyck B."/>
            <person name="Bense V."/>
            <person name="Catcheside P."/>
            <person name="Chovatia M."/>
            <person name="Cooper J."/>
            <person name="Damon W."/>
            <person name="Desjardin D."/>
            <person name="Finy P."/>
            <person name="Geml J."/>
            <person name="Haridas S."/>
            <person name="Hughes K."/>
            <person name="Justo A."/>
            <person name="Karasinski D."/>
            <person name="Kautmanova I."/>
            <person name="Kiss B."/>
            <person name="Kocsube S."/>
            <person name="Kotiranta H."/>
            <person name="LaButti K.M."/>
            <person name="Lechner B.E."/>
            <person name="Liimatainen K."/>
            <person name="Lipzen A."/>
            <person name="Lukacs Z."/>
            <person name="Mihaltcheva S."/>
            <person name="Morgado L.N."/>
            <person name="Niskanen T."/>
            <person name="Noordeloos M.E."/>
            <person name="Ohm R.A."/>
            <person name="Ortiz-Santana B."/>
            <person name="Ovrebo C."/>
            <person name="Racz N."/>
            <person name="Riley R."/>
            <person name="Savchenko A."/>
            <person name="Shiryaev A."/>
            <person name="Soop K."/>
            <person name="Spirin V."/>
            <person name="Szebenyi C."/>
            <person name="Tomsovsky M."/>
            <person name="Tulloss R.E."/>
            <person name="Uehling J."/>
            <person name="Grigoriev I.V."/>
            <person name="Vagvolgyi C."/>
            <person name="Papp T."/>
            <person name="Martin F.M."/>
            <person name="Miettinen O."/>
            <person name="Hibbett D.S."/>
            <person name="Nagy L.G."/>
        </authorList>
    </citation>
    <scope>NUCLEOTIDE SEQUENCE [LARGE SCALE GENOMIC DNA]</scope>
    <source>
        <strain evidence="1 2">NL-1719</strain>
    </source>
</reference>
<dbReference type="Proteomes" id="UP000308600">
    <property type="component" value="Unassembled WGS sequence"/>
</dbReference>
<accession>A0ACD3B7X3</accession>
<organism evidence="1 2">
    <name type="scientific">Pluteus cervinus</name>
    <dbReference type="NCBI Taxonomy" id="181527"/>
    <lineage>
        <taxon>Eukaryota</taxon>
        <taxon>Fungi</taxon>
        <taxon>Dikarya</taxon>
        <taxon>Basidiomycota</taxon>
        <taxon>Agaricomycotina</taxon>
        <taxon>Agaricomycetes</taxon>
        <taxon>Agaricomycetidae</taxon>
        <taxon>Agaricales</taxon>
        <taxon>Pluteineae</taxon>
        <taxon>Pluteaceae</taxon>
        <taxon>Pluteus</taxon>
    </lineage>
</organism>
<keyword evidence="2" id="KW-1185">Reference proteome</keyword>
<dbReference type="EMBL" id="ML208272">
    <property type="protein sequence ID" value="TFK73804.1"/>
    <property type="molecule type" value="Genomic_DNA"/>
</dbReference>
<name>A0ACD3B7X3_9AGAR</name>
<gene>
    <name evidence="1" type="ORF">BDN72DRAFT_916741</name>
</gene>
<sequence>MCTPQIRYLSVTVSPYTPPSISRDPKLHSVELNSPSLEVFKDTLPRLLADATIQTSLSVLHLKTPTIPELSFPYVMPLLQNLDTIILCLGPDNNKDENSRSNEPKDQVPQDGVIPFLLAFRSNWNFDIVLRSGRSPAVPKNVLLRITKPISIARQYVAIWAKQLVRLRLDIKCTTTNPQSFDEIAVLLSQCRRLHDLVLIVDDGALEFNGSPSETVVCVPSLEMLNLITTTTTMMNNIISRIRVRALEHLFLQFKEMTGPWSPQPGQLILPSGGGKIRAMSFGNVSSILASLDILGTMERLEELHLLNCSLPEWLFVPNYPPFLHIPRIELAHHLPFSEKEVDHILSLIETRLTTDSATHLHLAMDTKFHLHNSKLALQSRYLQLLLQLKPKNGKVKITRRKESEVVPPKFENLTSLEETEMFNLETARWLSERIVRPC</sequence>